<feature type="domain" description="SCP" evidence="1">
    <location>
        <begin position="6"/>
        <end position="94"/>
    </location>
</feature>
<reference evidence="2 3" key="1">
    <citation type="submission" date="2020-08" db="EMBL/GenBank/DDBJ databases">
        <title>novel species in genus Nocardioides.</title>
        <authorList>
            <person name="Zhang G."/>
        </authorList>
    </citation>
    <scope>NUCLEOTIDE SEQUENCE [LARGE SCALE GENOMIC DNA]</scope>
    <source>
        <strain evidence="2 3">SC8A-24</strain>
    </source>
</reference>
<gene>
    <name evidence="2" type="ORF">H7344_08610</name>
</gene>
<name>A0ABR6U7D6_9ACTN</name>
<dbReference type="InterPro" id="IPR035940">
    <property type="entry name" value="CAP_sf"/>
</dbReference>
<dbReference type="EMBL" id="JACMYC010000004">
    <property type="protein sequence ID" value="MBC2960352.1"/>
    <property type="molecule type" value="Genomic_DNA"/>
</dbReference>
<protein>
    <submittedName>
        <fullName evidence="2">CAP domain-containing protein</fullName>
    </submittedName>
</protein>
<organism evidence="2 3">
    <name type="scientific">Nocardioides deserti</name>
    <dbReference type="NCBI Taxonomy" id="1588644"/>
    <lineage>
        <taxon>Bacteria</taxon>
        <taxon>Bacillati</taxon>
        <taxon>Actinomycetota</taxon>
        <taxon>Actinomycetes</taxon>
        <taxon>Propionibacteriales</taxon>
        <taxon>Nocardioidaceae</taxon>
        <taxon>Nocardioides</taxon>
    </lineage>
</organism>
<dbReference type="SUPFAM" id="SSF55797">
    <property type="entry name" value="PR-1-like"/>
    <property type="match status" value="1"/>
</dbReference>
<dbReference type="PANTHER" id="PTHR31157">
    <property type="entry name" value="SCP DOMAIN-CONTAINING PROTEIN"/>
    <property type="match status" value="1"/>
</dbReference>
<evidence type="ECO:0000313" key="2">
    <source>
        <dbReference type="EMBL" id="MBC2960352.1"/>
    </source>
</evidence>
<proteinExistence type="predicted"/>
<dbReference type="InterPro" id="IPR014044">
    <property type="entry name" value="CAP_dom"/>
</dbReference>
<evidence type="ECO:0000259" key="1">
    <source>
        <dbReference type="Pfam" id="PF00188"/>
    </source>
</evidence>
<sequence>MGTNGCLQRKAVKQAQRMARAGRMWHQDLQRVLRDCDMRVVGENVAQGYRTGRATVNRGWMRSAGHRQNILEPDFRTMGLAARQGTGGRWYVAQVFGAR</sequence>
<dbReference type="Gene3D" id="3.40.33.10">
    <property type="entry name" value="CAP"/>
    <property type="match status" value="1"/>
</dbReference>
<dbReference type="Pfam" id="PF00188">
    <property type="entry name" value="CAP"/>
    <property type="match status" value="1"/>
</dbReference>
<comment type="caution">
    <text evidence="2">The sequence shown here is derived from an EMBL/GenBank/DDBJ whole genome shotgun (WGS) entry which is preliminary data.</text>
</comment>
<dbReference type="CDD" id="cd05379">
    <property type="entry name" value="CAP_bacterial"/>
    <property type="match status" value="1"/>
</dbReference>
<dbReference type="PANTHER" id="PTHR31157:SF1">
    <property type="entry name" value="SCP DOMAIN-CONTAINING PROTEIN"/>
    <property type="match status" value="1"/>
</dbReference>
<dbReference type="Proteomes" id="UP000604001">
    <property type="component" value="Unassembled WGS sequence"/>
</dbReference>
<evidence type="ECO:0000313" key="3">
    <source>
        <dbReference type="Proteomes" id="UP000604001"/>
    </source>
</evidence>
<accession>A0ABR6U7D6</accession>
<keyword evidence="3" id="KW-1185">Reference proteome</keyword>